<dbReference type="Proteomes" id="UP000554235">
    <property type="component" value="Unassembled WGS sequence"/>
</dbReference>
<dbReference type="PANTHER" id="PTHR10366:SF564">
    <property type="entry name" value="STEROL-4-ALPHA-CARBOXYLATE 3-DEHYDROGENASE, DECARBOXYLATING"/>
    <property type="match status" value="1"/>
</dbReference>
<dbReference type="SUPFAM" id="SSF51735">
    <property type="entry name" value="NAD(P)-binding Rossmann-fold domains"/>
    <property type="match status" value="1"/>
</dbReference>
<dbReference type="InterPro" id="IPR036291">
    <property type="entry name" value="NAD(P)-bd_dom_sf"/>
</dbReference>
<comment type="caution">
    <text evidence="4">The sequence shown here is derived from an EMBL/GenBank/DDBJ whole genome shotgun (WGS) entry which is preliminary data.</text>
</comment>
<evidence type="ECO:0000256" key="2">
    <source>
        <dbReference type="ARBA" id="ARBA00023445"/>
    </source>
</evidence>
<dbReference type="OrthoDB" id="2735536at2759"/>
<dbReference type="AlphaFoldDB" id="A0A8H4LEH0"/>
<proteinExistence type="inferred from homology"/>
<organism evidence="4 5">
    <name type="scientific">Fusarium albosuccineum</name>
    <dbReference type="NCBI Taxonomy" id="1237068"/>
    <lineage>
        <taxon>Eukaryota</taxon>
        <taxon>Fungi</taxon>
        <taxon>Dikarya</taxon>
        <taxon>Ascomycota</taxon>
        <taxon>Pezizomycotina</taxon>
        <taxon>Sordariomycetes</taxon>
        <taxon>Hypocreomycetidae</taxon>
        <taxon>Hypocreales</taxon>
        <taxon>Nectriaceae</taxon>
        <taxon>Fusarium</taxon>
        <taxon>Fusarium decemcellulare species complex</taxon>
    </lineage>
</organism>
<keyword evidence="5" id="KW-1185">Reference proteome</keyword>
<accession>A0A8H4LEH0</accession>
<dbReference type="Gene3D" id="3.40.50.720">
    <property type="entry name" value="NAD(P)-binding Rossmann-like Domain"/>
    <property type="match status" value="1"/>
</dbReference>
<feature type="domain" description="NAD-dependent epimerase/dehydratase" evidence="3">
    <location>
        <begin position="15"/>
        <end position="275"/>
    </location>
</feature>
<dbReference type="PANTHER" id="PTHR10366">
    <property type="entry name" value="NAD DEPENDENT EPIMERASE/DEHYDRATASE"/>
    <property type="match status" value="1"/>
</dbReference>
<evidence type="ECO:0000256" key="1">
    <source>
        <dbReference type="ARBA" id="ARBA00023002"/>
    </source>
</evidence>
<dbReference type="Pfam" id="PF01370">
    <property type="entry name" value="Epimerase"/>
    <property type="match status" value="1"/>
</dbReference>
<sequence>MPSALPKPILPPCLVAVTGANGFIAQHCTALLLLEGYKVVGTVRSQPKLEQVLDLHGRHPNLSAVVVEDITSVESYVSALDPIRPGAILHLAAPFHYNTTDMENDLMIPTIKGATAILDAARRLGGVKRVVHTNSFAGIYDASKGPQPGKIYTAKDWSPLTYEDGINAPNAAVAYRASKTVAERAAWSWMNDNPSAEFDLVSLNPAMVFGPFLQGAIPKSPDHLNTSNQIIYSVVSVGEDGAIPATRGPVWVSVKDVALAHLKALQVPEAGGERYLLAAGVYCNQEIADVAREVAGKHKAKIPRGSPGLREAATHFGVDASKTEKVLGIRWQKLPDVLSELLPQLFEVQGRVE</sequence>
<protein>
    <submittedName>
        <fullName evidence="4">Plant dihydroflavonol-4-reductase</fullName>
    </submittedName>
</protein>
<gene>
    <name evidence="4" type="ORF">FALBO_5166</name>
</gene>
<dbReference type="GO" id="GO:0016616">
    <property type="term" value="F:oxidoreductase activity, acting on the CH-OH group of donors, NAD or NADP as acceptor"/>
    <property type="evidence" value="ECO:0007669"/>
    <property type="project" value="TreeGrafter"/>
</dbReference>
<dbReference type="EMBL" id="JAADYS010000679">
    <property type="protein sequence ID" value="KAF4467932.1"/>
    <property type="molecule type" value="Genomic_DNA"/>
</dbReference>
<dbReference type="InterPro" id="IPR001509">
    <property type="entry name" value="Epimerase_deHydtase"/>
</dbReference>
<evidence type="ECO:0000313" key="5">
    <source>
        <dbReference type="Proteomes" id="UP000554235"/>
    </source>
</evidence>
<comment type="similarity">
    <text evidence="2">Belongs to the NAD(P)-dependent epimerase/dehydratase family. Dihydroflavonol-4-reductase subfamily.</text>
</comment>
<name>A0A8H4LEH0_9HYPO</name>
<evidence type="ECO:0000313" key="4">
    <source>
        <dbReference type="EMBL" id="KAF4467932.1"/>
    </source>
</evidence>
<dbReference type="InterPro" id="IPR050425">
    <property type="entry name" value="NAD(P)_dehydrat-like"/>
</dbReference>
<evidence type="ECO:0000259" key="3">
    <source>
        <dbReference type="Pfam" id="PF01370"/>
    </source>
</evidence>
<reference evidence="4 5" key="1">
    <citation type="submission" date="2020-01" db="EMBL/GenBank/DDBJ databases">
        <title>Identification and distribution of gene clusters putatively required for synthesis of sphingolipid metabolism inhibitors in phylogenetically diverse species of the filamentous fungus Fusarium.</title>
        <authorList>
            <person name="Kim H.-S."/>
            <person name="Busman M."/>
            <person name="Brown D.W."/>
            <person name="Divon H."/>
            <person name="Uhlig S."/>
            <person name="Proctor R.H."/>
        </authorList>
    </citation>
    <scope>NUCLEOTIDE SEQUENCE [LARGE SCALE GENOMIC DNA]</scope>
    <source>
        <strain evidence="4 5">NRRL 20459</strain>
    </source>
</reference>
<keyword evidence="1" id="KW-0560">Oxidoreductase</keyword>